<gene>
    <name evidence="5" type="ORF">AYBTSS11_LOCUS30503</name>
</gene>
<dbReference type="EC" id="2.8.2.-" evidence="3"/>
<evidence type="ECO:0000256" key="3">
    <source>
        <dbReference type="RuleBase" id="RU361155"/>
    </source>
</evidence>
<evidence type="ECO:0000259" key="4">
    <source>
        <dbReference type="Pfam" id="PF00685"/>
    </source>
</evidence>
<dbReference type="InterPro" id="IPR027417">
    <property type="entry name" value="P-loop_NTPase"/>
</dbReference>
<dbReference type="AlphaFoldDB" id="A0AA86W4A8"/>
<evidence type="ECO:0000313" key="5">
    <source>
        <dbReference type="EMBL" id="CAJ1978311.1"/>
    </source>
</evidence>
<dbReference type="EMBL" id="OY731408">
    <property type="protein sequence ID" value="CAJ1978311.1"/>
    <property type="molecule type" value="Genomic_DNA"/>
</dbReference>
<comment type="similarity">
    <text evidence="1 3">Belongs to the sulfotransferase 1 family.</text>
</comment>
<accession>A0AA86W4A8</accession>
<evidence type="ECO:0000256" key="2">
    <source>
        <dbReference type="ARBA" id="ARBA00022679"/>
    </source>
</evidence>
<evidence type="ECO:0000256" key="1">
    <source>
        <dbReference type="ARBA" id="ARBA00005771"/>
    </source>
</evidence>
<proteinExistence type="inferred from homology"/>
<dbReference type="InterPro" id="IPR000863">
    <property type="entry name" value="Sulfotransferase_dom"/>
</dbReference>
<evidence type="ECO:0000313" key="6">
    <source>
        <dbReference type="Proteomes" id="UP001189624"/>
    </source>
</evidence>
<dbReference type="Proteomes" id="UP001189624">
    <property type="component" value="Chromosome 11"/>
</dbReference>
<dbReference type="Pfam" id="PF00685">
    <property type="entry name" value="Sulfotransfer_1"/>
    <property type="match status" value="1"/>
</dbReference>
<reference evidence="5" key="1">
    <citation type="submission" date="2023-10" db="EMBL/GenBank/DDBJ databases">
        <authorList>
            <person name="Domelevo Entfellner J.-B."/>
        </authorList>
    </citation>
    <scope>NUCLEOTIDE SEQUENCE</scope>
</reference>
<organism evidence="5 6">
    <name type="scientific">Sphenostylis stenocarpa</name>
    <dbReference type="NCBI Taxonomy" id="92480"/>
    <lineage>
        <taxon>Eukaryota</taxon>
        <taxon>Viridiplantae</taxon>
        <taxon>Streptophyta</taxon>
        <taxon>Embryophyta</taxon>
        <taxon>Tracheophyta</taxon>
        <taxon>Spermatophyta</taxon>
        <taxon>Magnoliopsida</taxon>
        <taxon>eudicotyledons</taxon>
        <taxon>Gunneridae</taxon>
        <taxon>Pentapetalae</taxon>
        <taxon>rosids</taxon>
        <taxon>fabids</taxon>
        <taxon>Fabales</taxon>
        <taxon>Fabaceae</taxon>
        <taxon>Papilionoideae</taxon>
        <taxon>50 kb inversion clade</taxon>
        <taxon>NPAAA clade</taxon>
        <taxon>indigoferoid/millettioid clade</taxon>
        <taxon>Phaseoleae</taxon>
        <taxon>Sphenostylis</taxon>
    </lineage>
</organism>
<name>A0AA86W4A8_9FABA</name>
<dbReference type="Gene3D" id="3.40.50.300">
    <property type="entry name" value="P-loop containing nucleotide triphosphate hydrolases"/>
    <property type="match status" value="1"/>
</dbReference>
<sequence length="149" mass="17503">MSEARLLGIHIPFPSLPNSIKDSNCKIIYISRNPFDTFVSAWEFFPKAKSMSSPTLTLEEAFEKFCDGVTEFGPWWRRCNGVWSMVESYARLSIDRPTKVLFLKYEDLKEDTKFHVKRIIEFTSAKMGFYVRYLGLFTSYLRLTLKRET</sequence>
<dbReference type="Gramene" id="rna-AYBTSS11_LOCUS30503">
    <property type="protein sequence ID" value="CAJ1978311.1"/>
    <property type="gene ID" value="gene-AYBTSS11_LOCUS30503"/>
</dbReference>
<feature type="domain" description="Sulfotransferase" evidence="4">
    <location>
        <begin position="1"/>
        <end position="124"/>
    </location>
</feature>
<keyword evidence="6" id="KW-1185">Reference proteome</keyword>
<dbReference type="SUPFAM" id="SSF52540">
    <property type="entry name" value="P-loop containing nucleoside triphosphate hydrolases"/>
    <property type="match status" value="1"/>
</dbReference>
<dbReference type="GO" id="GO:0008146">
    <property type="term" value="F:sulfotransferase activity"/>
    <property type="evidence" value="ECO:0007669"/>
    <property type="project" value="InterPro"/>
</dbReference>
<dbReference type="PANTHER" id="PTHR11783">
    <property type="entry name" value="SULFOTRANSFERASE SULT"/>
    <property type="match status" value="1"/>
</dbReference>
<protein>
    <recommendedName>
        <fullName evidence="3">Sulfotransferase</fullName>
        <ecNumber evidence="3">2.8.2.-</ecNumber>
    </recommendedName>
</protein>
<keyword evidence="2 3" id="KW-0808">Transferase</keyword>